<comment type="caution">
    <text evidence="1">The sequence shown here is derived from an EMBL/GenBank/DDBJ whole genome shotgun (WGS) entry which is preliminary data.</text>
</comment>
<evidence type="ECO:0000313" key="1">
    <source>
        <dbReference type="EMBL" id="PKI39386.1"/>
    </source>
</evidence>
<reference evidence="1 2" key="1">
    <citation type="submission" date="2017-11" db="EMBL/GenBank/DDBJ databases">
        <title>De-novo sequencing of pomegranate (Punica granatum L.) genome.</title>
        <authorList>
            <person name="Akparov Z."/>
            <person name="Amiraslanov A."/>
            <person name="Hajiyeva S."/>
            <person name="Abbasov M."/>
            <person name="Kaur K."/>
            <person name="Hamwieh A."/>
            <person name="Solovyev V."/>
            <person name="Salamov A."/>
            <person name="Braich B."/>
            <person name="Kosarev P."/>
            <person name="Mahmoud A."/>
            <person name="Hajiyev E."/>
            <person name="Babayeva S."/>
            <person name="Izzatullayeva V."/>
            <person name="Mammadov A."/>
            <person name="Mammadov A."/>
            <person name="Sharifova S."/>
            <person name="Ojaghi J."/>
            <person name="Eynullazada K."/>
            <person name="Bayramov B."/>
            <person name="Abdulazimova A."/>
            <person name="Shahmuradov I."/>
        </authorList>
    </citation>
    <scope>NUCLEOTIDE SEQUENCE [LARGE SCALE GENOMIC DNA]</scope>
    <source>
        <strain evidence="2">cv. AG2017</strain>
        <tissue evidence="1">Leaf</tissue>
    </source>
</reference>
<evidence type="ECO:0000313" key="2">
    <source>
        <dbReference type="Proteomes" id="UP000233551"/>
    </source>
</evidence>
<dbReference type="AlphaFoldDB" id="A0A2I0I7K0"/>
<proteinExistence type="predicted"/>
<accession>A0A2I0I7K0</accession>
<dbReference type="EMBL" id="PGOL01003818">
    <property type="protein sequence ID" value="PKI39386.1"/>
    <property type="molecule type" value="Genomic_DNA"/>
</dbReference>
<gene>
    <name evidence="1" type="ORF">CRG98_040252</name>
</gene>
<organism evidence="1 2">
    <name type="scientific">Punica granatum</name>
    <name type="common">Pomegranate</name>
    <dbReference type="NCBI Taxonomy" id="22663"/>
    <lineage>
        <taxon>Eukaryota</taxon>
        <taxon>Viridiplantae</taxon>
        <taxon>Streptophyta</taxon>
        <taxon>Embryophyta</taxon>
        <taxon>Tracheophyta</taxon>
        <taxon>Spermatophyta</taxon>
        <taxon>Magnoliopsida</taxon>
        <taxon>eudicotyledons</taxon>
        <taxon>Gunneridae</taxon>
        <taxon>Pentapetalae</taxon>
        <taxon>rosids</taxon>
        <taxon>malvids</taxon>
        <taxon>Myrtales</taxon>
        <taxon>Lythraceae</taxon>
        <taxon>Punica</taxon>
    </lineage>
</organism>
<dbReference type="Proteomes" id="UP000233551">
    <property type="component" value="Unassembled WGS sequence"/>
</dbReference>
<keyword evidence="2" id="KW-1185">Reference proteome</keyword>
<sequence>MTMGVLAPCMVVPTYTITICPNAILFDRRWVDSGIATTNEVIATATAARPGVNLAGPTSQRLSTVESMTWTVAYKTCQKPWNVSPSVASDTIRMVVTYENAGYARRCRTGPGLHRVVMPTIEQATTVRSAAFKRDRHTIRFCSFSVCILYIGAVR</sequence>
<protein>
    <submittedName>
        <fullName evidence="1">Uncharacterized protein</fullName>
    </submittedName>
</protein>
<name>A0A2I0I7K0_PUNGR</name>